<accession>A0AAW2JEU3</accession>
<comment type="caution">
    <text evidence="1">The sequence shown here is derived from an EMBL/GenBank/DDBJ whole genome shotgun (WGS) entry which is preliminary data.</text>
</comment>
<proteinExistence type="predicted"/>
<dbReference type="AlphaFoldDB" id="A0AAW2JEU3"/>
<evidence type="ECO:0000313" key="1">
    <source>
        <dbReference type="EMBL" id="KAL0292857.1"/>
    </source>
</evidence>
<name>A0AAW2JEU3_9LAMI</name>
<protein>
    <submittedName>
        <fullName evidence="1">Uncharacterized protein</fullName>
    </submittedName>
</protein>
<dbReference type="EMBL" id="JACGWK010001115">
    <property type="protein sequence ID" value="KAL0292857.1"/>
    <property type="molecule type" value="Genomic_DNA"/>
</dbReference>
<reference evidence="1" key="1">
    <citation type="submission" date="2020-06" db="EMBL/GenBank/DDBJ databases">
        <authorList>
            <person name="Li T."/>
            <person name="Hu X."/>
            <person name="Zhang T."/>
            <person name="Song X."/>
            <person name="Zhang H."/>
            <person name="Dai N."/>
            <person name="Sheng W."/>
            <person name="Hou X."/>
            <person name="Wei L."/>
        </authorList>
    </citation>
    <scope>NUCLEOTIDE SEQUENCE</scope>
    <source>
        <strain evidence="1">G01</strain>
        <tissue evidence="1">Leaf</tissue>
    </source>
</reference>
<reference evidence="1" key="2">
    <citation type="journal article" date="2024" name="Plant">
        <title>Genomic evolution and insights into agronomic trait innovations of Sesamum species.</title>
        <authorList>
            <person name="Miao H."/>
            <person name="Wang L."/>
            <person name="Qu L."/>
            <person name="Liu H."/>
            <person name="Sun Y."/>
            <person name="Le M."/>
            <person name="Wang Q."/>
            <person name="Wei S."/>
            <person name="Zheng Y."/>
            <person name="Lin W."/>
            <person name="Duan Y."/>
            <person name="Cao H."/>
            <person name="Xiong S."/>
            <person name="Wang X."/>
            <person name="Wei L."/>
            <person name="Li C."/>
            <person name="Ma Q."/>
            <person name="Ju M."/>
            <person name="Zhao R."/>
            <person name="Li G."/>
            <person name="Mu C."/>
            <person name="Tian Q."/>
            <person name="Mei H."/>
            <person name="Zhang T."/>
            <person name="Gao T."/>
            <person name="Zhang H."/>
        </authorList>
    </citation>
    <scope>NUCLEOTIDE SEQUENCE</scope>
    <source>
        <strain evidence="1">G01</strain>
    </source>
</reference>
<organism evidence="1">
    <name type="scientific">Sesamum angustifolium</name>
    <dbReference type="NCBI Taxonomy" id="2727405"/>
    <lineage>
        <taxon>Eukaryota</taxon>
        <taxon>Viridiplantae</taxon>
        <taxon>Streptophyta</taxon>
        <taxon>Embryophyta</taxon>
        <taxon>Tracheophyta</taxon>
        <taxon>Spermatophyta</taxon>
        <taxon>Magnoliopsida</taxon>
        <taxon>eudicotyledons</taxon>
        <taxon>Gunneridae</taxon>
        <taxon>Pentapetalae</taxon>
        <taxon>asterids</taxon>
        <taxon>lamiids</taxon>
        <taxon>Lamiales</taxon>
        <taxon>Pedaliaceae</taxon>
        <taxon>Sesamum</taxon>
    </lineage>
</organism>
<sequence>MADMRHLVHCLHKPLNVISQWLIFCMAIGEQICGYFWDFLVHGEVIHETLGQLFEVGDSSSRQLVELSQNAIGECSAEDLAVGDITQVLPIDFIIKFVQVFL</sequence>
<gene>
    <name evidence="1" type="ORF">Sangu_2526900</name>
</gene>